<evidence type="ECO:0000256" key="1">
    <source>
        <dbReference type="ARBA" id="ARBA00001936"/>
    </source>
</evidence>
<evidence type="ECO:0000256" key="10">
    <source>
        <dbReference type="PIRSR" id="PIRSR601088-3"/>
    </source>
</evidence>
<evidence type="ECO:0000256" key="4">
    <source>
        <dbReference type="ARBA" id="ARBA00022801"/>
    </source>
</evidence>
<evidence type="ECO:0000256" key="7">
    <source>
        <dbReference type="ARBA" id="ARBA00023277"/>
    </source>
</evidence>
<evidence type="ECO:0000256" key="3">
    <source>
        <dbReference type="ARBA" id="ARBA00022723"/>
    </source>
</evidence>
<dbReference type="Pfam" id="PF02056">
    <property type="entry name" value="Glyco_hydro_4"/>
    <property type="match status" value="1"/>
</dbReference>
<evidence type="ECO:0000259" key="13">
    <source>
        <dbReference type="Pfam" id="PF11975"/>
    </source>
</evidence>
<dbReference type="SUPFAM" id="SSF56327">
    <property type="entry name" value="LDH C-terminal domain-like"/>
    <property type="match status" value="1"/>
</dbReference>
<keyword evidence="6 10" id="KW-0464">Manganese</keyword>
<feature type="binding site" evidence="10">
    <location>
        <position position="208"/>
    </location>
    <ligand>
        <name>Mn(2+)</name>
        <dbReference type="ChEBI" id="CHEBI:29035"/>
    </ligand>
</feature>
<dbReference type="GO" id="GO:0004553">
    <property type="term" value="F:hydrolase activity, hydrolyzing O-glycosyl compounds"/>
    <property type="evidence" value="ECO:0007669"/>
    <property type="project" value="InterPro"/>
</dbReference>
<feature type="binding site" evidence="10">
    <location>
        <position position="179"/>
    </location>
    <ligand>
        <name>Mn(2+)</name>
        <dbReference type="ChEBI" id="CHEBI:29035"/>
    </ligand>
</feature>
<comment type="cofactor">
    <cofactor evidence="12">
        <name>NAD(+)</name>
        <dbReference type="ChEBI" id="CHEBI:57540"/>
    </cofactor>
    <text evidence="12">Binds 1 NAD(+) per subunit.</text>
</comment>
<evidence type="ECO:0000256" key="8">
    <source>
        <dbReference type="ARBA" id="ARBA00023295"/>
    </source>
</evidence>
<evidence type="ECO:0000256" key="11">
    <source>
        <dbReference type="PIRSR" id="PIRSR601088-4"/>
    </source>
</evidence>
<dbReference type="GO" id="GO:0046872">
    <property type="term" value="F:metal ion binding"/>
    <property type="evidence" value="ECO:0007669"/>
    <property type="project" value="UniProtKB-KW"/>
</dbReference>
<feature type="site" description="Increases basicity of active site Tyr" evidence="11">
    <location>
        <position position="118"/>
    </location>
</feature>
<evidence type="ECO:0000256" key="6">
    <source>
        <dbReference type="ARBA" id="ARBA00023211"/>
    </source>
</evidence>
<dbReference type="STRING" id="416591.Tlet_1131"/>
<dbReference type="InterPro" id="IPR015955">
    <property type="entry name" value="Lactate_DH/Glyco_Ohase_4_C"/>
</dbReference>
<dbReference type="InterPro" id="IPR001088">
    <property type="entry name" value="Glyco_hydro_4"/>
</dbReference>
<dbReference type="PANTHER" id="PTHR32092:SF3">
    <property type="entry name" value="PUTATIVE-RELATED"/>
    <property type="match status" value="1"/>
</dbReference>
<gene>
    <name evidence="14" type="ordered locus">Tlet_1131</name>
</gene>
<reference evidence="14 15" key="2">
    <citation type="journal article" date="2009" name="Proc. Natl. Acad. Sci. U.S.A.">
        <title>On the chimeric nature, thermophilic origin, and phylogenetic placement of the Thermotogales.</title>
        <authorList>
            <person name="Zhaxybayeva O."/>
            <person name="Swithers K.S."/>
            <person name="Lapierre P."/>
            <person name="Fournier G.P."/>
            <person name="Bickhart D.M."/>
            <person name="DeBoy R.T."/>
            <person name="Nelson K.E."/>
            <person name="Nesbo C.L."/>
            <person name="Doolittle W.F."/>
            <person name="Gogarten J.P."/>
            <person name="Noll K.M."/>
        </authorList>
    </citation>
    <scope>NUCLEOTIDE SEQUENCE [LARGE SCALE GENOMIC DNA]</scope>
    <source>
        <strain evidence="15">ATCC BAA-301 / DSM 14385 / NBRC 107922 / TMO</strain>
    </source>
</reference>
<comment type="cofactor">
    <cofactor evidence="1">
        <name>Mn(2+)</name>
        <dbReference type="ChEBI" id="CHEBI:29035"/>
    </cofactor>
</comment>
<dbReference type="SUPFAM" id="SSF51735">
    <property type="entry name" value="NAD(P)-binding Rossmann-fold domains"/>
    <property type="match status" value="1"/>
</dbReference>
<dbReference type="eggNOG" id="COG1486">
    <property type="taxonomic scope" value="Bacteria"/>
</dbReference>
<dbReference type="NCBIfam" id="NF041089">
    <property type="entry name" value="alpha_gluc_AglA"/>
    <property type="match status" value="1"/>
</dbReference>
<keyword evidence="8 12" id="KW-0326">Glycosidase</keyword>
<evidence type="ECO:0000256" key="2">
    <source>
        <dbReference type="ARBA" id="ARBA00010141"/>
    </source>
</evidence>
<reference evidence="14 15" key="1">
    <citation type="submission" date="2007-08" db="EMBL/GenBank/DDBJ databases">
        <title>Complete sequence of Thermotoga lettingae TMO.</title>
        <authorList>
            <consortium name="US DOE Joint Genome Institute"/>
            <person name="Copeland A."/>
            <person name="Lucas S."/>
            <person name="Lapidus A."/>
            <person name="Barry K."/>
            <person name="Glavina del Rio T."/>
            <person name="Dalin E."/>
            <person name="Tice H."/>
            <person name="Pitluck S."/>
            <person name="Foster B."/>
            <person name="Bruce D."/>
            <person name="Schmutz J."/>
            <person name="Larimer F."/>
            <person name="Land M."/>
            <person name="Hauser L."/>
            <person name="Kyrpides N."/>
            <person name="Mikhailova N."/>
            <person name="Nelson K."/>
            <person name="Gogarten J.P."/>
            <person name="Noll K."/>
            <person name="Richardson P."/>
        </authorList>
    </citation>
    <scope>NUCLEOTIDE SEQUENCE [LARGE SCALE GENOMIC DNA]</scope>
    <source>
        <strain evidence="15">ATCC BAA-301 / DSM 14385 / NBRC 107922 / TMO</strain>
    </source>
</reference>
<dbReference type="CAZy" id="GH4">
    <property type="family name" value="Glycoside Hydrolase Family 4"/>
</dbReference>
<dbReference type="PRINTS" id="PR00732">
    <property type="entry name" value="GLHYDRLASE4"/>
</dbReference>
<dbReference type="HOGENOM" id="CLU_045951_1_1_0"/>
<protein>
    <submittedName>
        <fullName evidence="14">Glycoside hydrolase family 4</fullName>
    </submittedName>
</protein>
<dbReference type="Proteomes" id="UP000002016">
    <property type="component" value="Chromosome"/>
</dbReference>
<evidence type="ECO:0000313" key="15">
    <source>
        <dbReference type="Proteomes" id="UP000002016"/>
    </source>
</evidence>
<feature type="binding site" evidence="9">
    <location>
        <position position="158"/>
    </location>
    <ligand>
        <name>substrate</name>
    </ligand>
</feature>
<feature type="domain" description="Glycosyl hydrolase family 4 C-terminal" evidence="13">
    <location>
        <begin position="203"/>
        <end position="439"/>
    </location>
</feature>
<name>A8F6B2_PSELT</name>
<organism evidence="14 15">
    <name type="scientific">Pseudothermotoga lettingae (strain ATCC BAA-301 / DSM 14385 / NBRC 107922 / TMO)</name>
    <name type="common">Thermotoga lettingae</name>
    <dbReference type="NCBI Taxonomy" id="416591"/>
    <lineage>
        <taxon>Bacteria</taxon>
        <taxon>Thermotogati</taxon>
        <taxon>Thermotogota</taxon>
        <taxon>Thermotogae</taxon>
        <taxon>Thermotogales</taxon>
        <taxon>Thermotogaceae</taxon>
        <taxon>Pseudothermotoga</taxon>
    </lineage>
</organism>
<evidence type="ECO:0000313" key="14">
    <source>
        <dbReference type="EMBL" id="ABV33696.1"/>
    </source>
</evidence>
<dbReference type="GO" id="GO:0016616">
    <property type="term" value="F:oxidoreductase activity, acting on the CH-OH group of donors, NAD or NADP as acceptor"/>
    <property type="evidence" value="ECO:0007669"/>
    <property type="project" value="InterPro"/>
</dbReference>
<keyword evidence="10" id="KW-0533">Nickel</keyword>
<dbReference type="RefSeq" id="WP_012003177.1">
    <property type="nucleotide sequence ID" value="NC_009828.1"/>
</dbReference>
<keyword evidence="10" id="KW-0408">Iron</keyword>
<keyword evidence="15" id="KW-1185">Reference proteome</keyword>
<dbReference type="AlphaFoldDB" id="A8F6B2"/>
<dbReference type="InterPro" id="IPR053715">
    <property type="entry name" value="GH4_Enzyme_sf"/>
</dbReference>
<keyword evidence="10" id="KW-0170">Cobalt</keyword>
<dbReference type="KEGG" id="tle:Tlet_1131"/>
<evidence type="ECO:0000256" key="12">
    <source>
        <dbReference type="RuleBase" id="RU361152"/>
    </source>
</evidence>
<dbReference type="InterPro" id="IPR019802">
    <property type="entry name" value="GlycHydrolase_4_CS"/>
</dbReference>
<evidence type="ECO:0000256" key="9">
    <source>
        <dbReference type="PIRSR" id="PIRSR601088-2"/>
    </source>
</evidence>
<keyword evidence="4 12" id="KW-0378">Hydrolase</keyword>
<keyword evidence="3 10" id="KW-0479">Metal-binding</keyword>
<keyword evidence="5 12" id="KW-0520">NAD</keyword>
<accession>A8F6B2</accession>
<dbReference type="PANTHER" id="PTHR32092">
    <property type="entry name" value="6-PHOSPHO-BETA-GLUCOSIDASE-RELATED"/>
    <property type="match status" value="1"/>
</dbReference>
<dbReference type="InterPro" id="IPR053487">
    <property type="entry name" value="Alpha-glycosidase"/>
</dbReference>
<dbReference type="Pfam" id="PF11975">
    <property type="entry name" value="Glyco_hydro_4C"/>
    <property type="match status" value="1"/>
</dbReference>
<dbReference type="CDD" id="cd05297">
    <property type="entry name" value="GH4_alpha_glucosidase_galactosidase"/>
    <property type="match status" value="1"/>
</dbReference>
<comment type="similarity">
    <text evidence="2 12">Belongs to the glycosyl hydrolase 4 family.</text>
</comment>
<dbReference type="Gene3D" id="3.90.1820.10">
    <property type="entry name" value="AglA-like glucosidase"/>
    <property type="match status" value="1"/>
</dbReference>
<dbReference type="GO" id="GO:0005975">
    <property type="term" value="P:carbohydrate metabolic process"/>
    <property type="evidence" value="ECO:0007669"/>
    <property type="project" value="InterPro"/>
</dbReference>
<dbReference type="EMBL" id="CP000812">
    <property type="protein sequence ID" value="ABV33696.1"/>
    <property type="molecule type" value="Genomic_DNA"/>
</dbReference>
<proteinExistence type="inferred from homology"/>
<dbReference type="InterPro" id="IPR022616">
    <property type="entry name" value="Glyco_hydro_4_C"/>
</dbReference>
<dbReference type="InterPro" id="IPR036291">
    <property type="entry name" value="NAD(P)-bd_dom_sf"/>
</dbReference>
<evidence type="ECO:0000256" key="5">
    <source>
        <dbReference type="ARBA" id="ARBA00023027"/>
    </source>
</evidence>
<keyword evidence="7" id="KW-0119">Carbohydrate metabolism</keyword>
<sequence>MSKKIVFIGAGSVRYTIKLIGDLAKTCELNNVDIGLMDIDEERLRATHILAEKYSEELGANLNIQSTTDLEEALKNADFIINTALARAEGHEDGYVQYEIVRKIGEEHGYYRGIDSQEFNMVSDYYTLSNYNHLKMSLDIARTIEKVCPDAWLLQTSNPVFEITQLIKDLTKVKVVGFCHGYAHIFKVTEALNIDPEKVDWQVAGVNHAIWLNRFYFENLNGYEILKKWIKDKSEKWQPKDPWDVDLSFAAIDMYEFYGMLPIGDTVRSGTWKYHYDLETKKRWYGKFGGIDNEIERPKFYDQLRKTRSKLIKLAEELRENRNLKLTDVAPEIFPESIDSQEQHIPFINALINNKKARLVLNVENNGTLKNLPDDIVVEIPVTVDESGIHPEKIEPDLTDRIKEWYLMPRILKMKWALEAFKTADLRAIEEILLRDPRTRSYKQVKGVIKDILDLPFNKEMKNYYS</sequence>
<dbReference type="PROSITE" id="PS01324">
    <property type="entry name" value="GLYCOSYL_HYDROL_F4"/>
    <property type="match status" value="1"/>
</dbReference>